<dbReference type="eggNOG" id="COG0053">
    <property type="taxonomic scope" value="Bacteria"/>
</dbReference>
<feature type="region of interest" description="Disordered" evidence="1">
    <location>
        <begin position="87"/>
        <end position="122"/>
    </location>
</feature>
<dbReference type="KEGG" id="sesp:BN6_55860"/>
<feature type="compositionally biased region" description="Low complexity" evidence="1">
    <location>
        <begin position="98"/>
        <end position="116"/>
    </location>
</feature>
<evidence type="ECO:0000256" key="1">
    <source>
        <dbReference type="SAM" id="MobiDB-lite"/>
    </source>
</evidence>
<evidence type="ECO:0000313" key="4">
    <source>
        <dbReference type="Proteomes" id="UP000006281"/>
    </source>
</evidence>
<name>K0JY11_SACES</name>
<dbReference type="STRING" id="1179773.BN6_55860"/>
<keyword evidence="4" id="KW-1185">Reference proteome</keyword>
<dbReference type="Proteomes" id="UP000006281">
    <property type="component" value="Chromosome"/>
</dbReference>
<dbReference type="AlphaFoldDB" id="K0JY11"/>
<keyword evidence="2" id="KW-0812">Transmembrane</keyword>
<keyword evidence="2" id="KW-0472">Membrane</keyword>
<feature type="transmembrane region" description="Helical" evidence="2">
    <location>
        <begin position="22"/>
        <end position="40"/>
    </location>
</feature>
<protein>
    <submittedName>
        <fullName evidence="3">Putative secreted protein</fullName>
    </submittedName>
</protein>
<sequence length="122" mass="12725">MVFVLPARRSPGSPPIPRRTRAALKVIAVSFFALAAYVTVEPVRALFGAEDADHSTVGIVLAAVSLLTMPFFLLAASNSNSVYDIAGRSRAGDPYRNPATSTCTSHSATAAGTTPPEGGHLR</sequence>
<proteinExistence type="predicted"/>
<organism evidence="3 4">
    <name type="scientific">Saccharothrix espanaensis (strain ATCC 51144 / DSM 44229 / JCM 9112 / NBRC 15066 / NRRL 15764)</name>
    <dbReference type="NCBI Taxonomy" id="1179773"/>
    <lineage>
        <taxon>Bacteria</taxon>
        <taxon>Bacillati</taxon>
        <taxon>Actinomycetota</taxon>
        <taxon>Actinomycetes</taxon>
        <taxon>Pseudonocardiales</taxon>
        <taxon>Pseudonocardiaceae</taxon>
        <taxon>Saccharothrix</taxon>
    </lineage>
</organism>
<evidence type="ECO:0000256" key="2">
    <source>
        <dbReference type="SAM" id="Phobius"/>
    </source>
</evidence>
<evidence type="ECO:0000313" key="3">
    <source>
        <dbReference type="EMBL" id="CCH32845.1"/>
    </source>
</evidence>
<feature type="transmembrane region" description="Helical" evidence="2">
    <location>
        <begin position="55"/>
        <end position="76"/>
    </location>
</feature>
<dbReference type="EMBL" id="HE804045">
    <property type="protein sequence ID" value="CCH32845.1"/>
    <property type="molecule type" value="Genomic_DNA"/>
</dbReference>
<keyword evidence="2" id="KW-1133">Transmembrane helix</keyword>
<gene>
    <name evidence="3" type="ordered locus">BN6_55860</name>
</gene>
<dbReference type="HOGENOM" id="CLU_2025074_0_0_11"/>
<accession>K0JY11</accession>
<dbReference type="PATRIC" id="fig|1179773.3.peg.5628"/>
<reference evidence="3 4" key="1">
    <citation type="journal article" date="2012" name="BMC Genomics">
        <title>Complete genome sequence of Saccharothrix espanaensis DSM 44229T and comparison to the other completely sequenced Pseudonocardiaceae.</title>
        <authorList>
            <person name="Strobel T."/>
            <person name="Al-Dilaimi A."/>
            <person name="Blom J."/>
            <person name="Gessner A."/>
            <person name="Kalinowski J."/>
            <person name="Luzhetska M."/>
            <person name="Puhler A."/>
            <person name="Szczepanowski R."/>
            <person name="Bechthold A."/>
            <person name="Ruckert C."/>
        </authorList>
    </citation>
    <scope>NUCLEOTIDE SEQUENCE [LARGE SCALE GENOMIC DNA]</scope>
    <source>
        <strain evidence="4">ATCC 51144 / DSM 44229 / JCM 9112 / NBRC 15066 / NRRL 15764</strain>
    </source>
</reference>